<dbReference type="CDD" id="cd07505">
    <property type="entry name" value="HAD_BPGM-like"/>
    <property type="match status" value="1"/>
</dbReference>
<dbReference type="PANTHER" id="PTHR18901">
    <property type="entry name" value="2-DEOXYGLUCOSE-6-PHOSPHATE PHOSPHATASE 2"/>
    <property type="match status" value="1"/>
</dbReference>
<evidence type="ECO:0000313" key="2">
    <source>
        <dbReference type="Proteomes" id="UP001373159"/>
    </source>
</evidence>
<dbReference type="SUPFAM" id="SSF56784">
    <property type="entry name" value="HAD-like"/>
    <property type="match status" value="1"/>
</dbReference>
<dbReference type="SFLD" id="SFLDG01129">
    <property type="entry name" value="C1.5:_HAD__Beta-PGM__Phosphata"/>
    <property type="match status" value="1"/>
</dbReference>
<accession>A0ABU8ZQJ2</accession>
<dbReference type="EMBL" id="JBANBB010000001">
    <property type="protein sequence ID" value="MEK0306722.1"/>
    <property type="molecule type" value="Genomic_DNA"/>
</dbReference>
<dbReference type="NCBIfam" id="TIGR01509">
    <property type="entry name" value="HAD-SF-IA-v3"/>
    <property type="match status" value="1"/>
</dbReference>
<dbReference type="RefSeq" id="WP_340469272.1">
    <property type="nucleotide sequence ID" value="NZ_JBANBB010000001.1"/>
</dbReference>
<dbReference type="Proteomes" id="UP001373159">
    <property type="component" value="Unassembled WGS sequence"/>
</dbReference>
<sequence>MGRKEGPNRGKGAIFDLDGTLLDSMGVWQEVDRIFFDRRGIPMPADFAHEVAAMQFGDIADYTIRRFRLHEDKRDVMEEWDRTARRLYATQVRTKPHAVEYIHYLRDSGASLAVATSLSPGLRQAALEHAGLLDCFDLTCSVDDAGQGGKESPAIFLHAAQGLGLDPGDCTVFEDILIAIRSARSLGMQVWAMYDPSSDRDWELIQREADGCMDDFDQAPRRL</sequence>
<dbReference type="Pfam" id="PF00702">
    <property type="entry name" value="Hydrolase"/>
    <property type="match status" value="1"/>
</dbReference>
<dbReference type="InterPro" id="IPR023198">
    <property type="entry name" value="PGP-like_dom2"/>
</dbReference>
<keyword evidence="2" id="KW-1185">Reference proteome</keyword>
<dbReference type="SFLD" id="SFLDS00003">
    <property type="entry name" value="Haloacid_Dehalogenase"/>
    <property type="match status" value="1"/>
</dbReference>
<protein>
    <submittedName>
        <fullName evidence="1">HAD family phosphatase</fullName>
    </submittedName>
</protein>
<dbReference type="Gene3D" id="3.40.50.1000">
    <property type="entry name" value="HAD superfamily/HAD-like"/>
    <property type="match status" value="1"/>
</dbReference>
<dbReference type="InterPro" id="IPR023214">
    <property type="entry name" value="HAD_sf"/>
</dbReference>
<dbReference type="InterPro" id="IPR036412">
    <property type="entry name" value="HAD-like_sf"/>
</dbReference>
<proteinExistence type="predicted"/>
<name>A0ABU8ZQJ2_9BIFI</name>
<evidence type="ECO:0000313" key="1">
    <source>
        <dbReference type="EMBL" id="MEK0306722.1"/>
    </source>
</evidence>
<dbReference type="Gene3D" id="1.10.150.240">
    <property type="entry name" value="Putative phosphatase, domain 2"/>
    <property type="match status" value="1"/>
</dbReference>
<gene>
    <name evidence="1" type="ORF">V8P97_04505</name>
</gene>
<organism evidence="1 2">
    <name type="scientific">Bifidobacterium favimelis</name>
    <dbReference type="NCBI Taxonomy" id="3122979"/>
    <lineage>
        <taxon>Bacteria</taxon>
        <taxon>Bacillati</taxon>
        <taxon>Actinomycetota</taxon>
        <taxon>Actinomycetes</taxon>
        <taxon>Bifidobacteriales</taxon>
        <taxon>Bifidobacteriaceae</taxon>
        <taxon>Bifidobacterium</taxon>
    </lineage>
</organism>
<comment type="caution">
    <text evidence="1">The sequence shown here is derived from an EMBL/GenBank/DDBJ whole genome shotgun (WGS) entry which is preliminary data.</text>
</comment>
<dbReference type="PANTHER" id="PTHR18901:SF38">
    <property type="entry name" value="PSEUDOURIDINE-5'-PHOSPHATASE"/>
    <property type="match status" value="1"/>
</dbReference>
<reference evidence="1 2" key="1">
    <citation type="submission" date="2024-02" db="EMBL/GenBank/DDBJ databases">
        <title>Bifidobacterium honeyensis sp. nov., isolated from the comb honey.</title>
        <authorList>
            <person name="Liu W."/>
            <person name="Li Y."/>
        </authorList>
    </citation>
    <scope>NUCLEOTIDE SEQUENCE [LARGE SCALE GENOMIC DNA]</scope>
    <source>
        <strain evidence="1 2">IMAU50988</strain>
    </source>
</reference>
<dbReference type="InterPro" id="IPR006439">
    <property type="entry name" value="HAD-SF_hydro_IA"/>
</dbReference>